<dbReference type="Gene3D" id="3.20.20.70">
    <property type="entry name" value="Aldolase class I"/>
    <property type="match status" value="1"/>
</dbReference>
<dbReference type="SFLD" id="SFLDG01067">
    <property type="entry name" value="SPASM/twitch_domain_containing"/>
    <property type="match status" value="1"/>
</dbReference>
<keyword evidence="5" id="KW-0408">Iron</keyword>
<dbReference type="CDD" id="cd01335">
    <property type="entry name" value="Radical_SAM"/>
    <property type="match status" value="1"/>
</dbReference>
<dbReference type="InterPro" id="IPR058240">
    <property type="entry name" value="rSAM_sf"/>
</dbReference>
<dbReference type="NCBIfam" id="NF038283">
    <property type="entry name" value="viperin_w_prok"/>
    <property type="match status" value="1"/>
</dbReference>
<evidence type="ECO:0000256" key="1">
    <source>
        <dbReference type="ARBA" id="ARBA00001966"/>
    </source>
</evidence>
<name>A0ABP8CCW8_9FLAO</name>
<dbReference type="PROSITE" id="PS51918">
    <property type="entry name" value="RADICAL_SAM"/>
    <property type="match status" value="1"/>
</dbReference>
<comment type="cofactor">
    <cofactor evidence="1">
        <name>[4Fe-4S] cluster</name>
        <dbReference type="ChEBI" id="CHEBI:49883"/>
    </cofactor>
</comment>
<evidence type="ECO:0000256" key="4">
    <source>
        <dbReference type="ARBA" id="ARBA00022723"/>
    </source>
</evidence>
<comment type="caution">
    <text evidence="10">The sequence shown here is derived from an EMBL/GenBank/DDBJ whole genome shotgun (WGS) entry which is preliminary data.</text>
</comment>
<keyword evidence="3" id="KW-0949">S-adenosyl-L-methionine</keyword>
<evidence type="ECO:0000256" key="5">
    <source>
        <dbReference type="ARBA" id="ARBA00023004"/>
    </source>
</evidence>
<dbReference type="InterPro" id="IPR013785">
    <property type="entry name" value="Aldolase_TIM"/>
</dbReference>
<dbReference type="InterPro" id="IPR051196">
    <property type="entry name" value="RSAD2/Viperin_antiviral"/>
</dbReference>
<evidence type="ECO:0000256" key="8">
    <source>
        <dbReference type="ARBA" id="ARBA00039667"/>
    </source>
</evidence>
<evidence type="ECO:0000259" key="9">
    <source>
        <dbReference type="PROSITE" id="PS51918"/>
    </source>
</evidence>
<evidence type="ECO:0000313" key="10">
    <source>
        <dbReference type="EMBL" id="GAA4237500.1"/>
    </source>
</evidence>
<dbReference type="Gene3D" id="3.40.50.300">
    <property type="entry name" value="P-loop containing nucleotide triphosphate hydrolases"/>
    <property type="match status" value="1"/>
</dbReference>
<proteinExistence type="predicted"/>
<evidence type="ECO:0000256" key="6">
    <source>
        <dbReference type="ARBA" id="ARBA00023014"/>
    </source>
</evidence>
<dbReference type="SFLD" id="SFLDS00029">
    <property type="entry name" value="Radical_SAM"/>
    <property type="match status" value="1"/>
</dbReference>
<keyword evidence="11" id="KW-1185">Reference proteome</keyword>
<evidence type="ECO:0000256" key="7">
    <source>
        <dbReference type="ARBA" id="ARBA00023118"/>
    </source>
</evidence>
<keyword evidence="6" id="KW-0411">Iron-sulfur</keyword>
<gene>
    <name evidence="10" type="ORF">GCM10022291_24430</name>
</gene>
<dbReference type="EMBL" id="BAABCA010000005">
    <property type="protein sequence ID" value="GAA4237500.1"/>
    <property type="molecule type" value="Genomic_DNA"/>
</dbReference>
<dbReference type="InterPro" id="IPR027417">
    <property type="entry name" value="P-loop_NTPase"/>
</dbReference>
<feature type="domain" description="Radical SAM core" evidence="9">
    <location>
        <begin position="45"/>
        <end position="268"/>
    </location>
</feature>
<dbReference type="Pfam" id="PF04055">
    <property type="entry name" value="Radical_SAM"/>
    <property type="match status" value="1"/>
</dbReference>
<dbReference type="InterPro" id="IPR007197">
    <property type="entry name" value="rSAM"/>
</dbReference>
<dbReference type="PANTHER" id="PTHR21339:SF0">
    <property type="entry name" value="S-ADENOSYLMETHIONINE-DEPENDENT NUCLEOTIDE DEHYDRATASE RSAD2"/>
    <property type="match status" value="1"/>
</dbReference>
<reference evidence="11" key="1">
    <citation type="journal article" date="2019" name="Int. J. Syst. Evol. Microbiol.">
        <title>The Global Catalogue of Microorganisms (GCM) 10K type strain sequencing project: providing services to taxonomists for standard genome sequencing and annotation.</title>
        <authorList>
            <consortium name="The Broad Institute Genomics Platform"/>
            <consortium name="The Broad Institute Genome Sequencing Center for Infectious Disease"/>
            <person name="Wu L."/>
            <person name="Ma J."/>
        </authorList>
    </citation>
    <scope>NUCLEOTIDE SEQUENCE [LARGE SCALE GENOMIC DNA]</scope>
    <source>
        <strain evidence="11">JCM 17630</strain>
    </source>
</reference>
<evidence type="ECO:0000256" key="2">
    <source>
        <dbReference type="ARBA" id="ARBA00022485"/>
    </source>
</evidence>
<keyword evidence="7" id="KW-0051">Antiviral defense</keyword>
<evidence type="ECO:0000313" key="11">
    <source>
        <dbReference type="Proteomes" id="UP001501496"/>
    </source>
</evidence>
<organism evidence="10 11">
    <name type="scientific">Postechiella marina</name>
    <dbReference type="NCBI Taxonomy" id="943941"/>
    <lineage>
        <taxon>Bacteria</taxon>
        <taxon>Pseudomonadati</taxon>
        <taxon>Bacteroidota</taxon>
        <taxon>Flavobacteriia</taxon>
        <taxon>Flavobacteriales</taxon>
        <taxon>Flavobacteriaceae</taxon>
        <taxon>Postechiella</taxon>
    </lineage>
</organism>
<protein>
    <recommendedName>
        <fullName evidence="8">S-adenosylmethionine-dependent nucleotide dehydratase</fullName>
    </recommendedName>
</protein>
<evidence type="ECO:0000256" key="3">
    <source>
        <dbReference type="ARBA" id="ARBA00022691"/>
    </source>
</evidence>
<keyword evidence="2" id="KW-0004">4Fe-4S</keyword>
<keyword evidence="4" id="KW-0479">Metal-binding</keyword>
<dbReference type="SUPFAM" id="SSF102114">
    <property type="entry name" value="Radical SAM enzymes"/>
    <property type="match status" value="1"/>
</dbReference>
<dbReference type="RefSeq" id="WP_344788545.1">
    <property type="nucleotide sequence ID" value="NZ_BAABCA010000005.1"/>
</dbReference>
<sequence length="345" mass="39309">MRDRFQENYGVDFTTDENYDLVIDTDDLTANEIASLIIEYYQKSSAATKIPSINFHLWQPCNMRCKFCFATFQDVKQTILPKGHLSEADALKVVEQIAAAGFQKITFAGGEPLLCKWLPNLIKKAKQLGMTTMIVTNGSKLTEAFLKASTAYLDWIALSVDSLEEETNIKIGRAVTSKTPLSKAFYYDLVDTIKKYSYGLKINTVVNKVNYKDNLTEFLAYAKPKRWKVLQVLPIKGQNDNKIDAFKITDVEYKHFLNTHKNVETIIPESNNEIKGSYVMVDPAGRFFDNAQGTHKYSKPILEVGVAEAIKTMDYDLDKFFNRGGIYNWNKTNQYTRKEKANQDA</sequence>
<dbReference type="SFLD" id="SFLDG01088">
    <property type="entry name" value="antiviral_proteins"/>
    <property type="match status" value="1"/>
</dbReference>
<accession>A0ABP8CCW8</accession>
<dbReference type="Proteomes" id="UP001501496">
    <property type="component" value="Unassembled WGS sequence"/>
</dbReference>
<dbReference type="PANTHER" id="PTHR21339">
    <property type="entry name" value="RADICAL S-ADENOSYL METHIONINE DOMAIN-CONTAINING PROTEIN 2"/>
    <property type="match status" value="1"/>
</dbReference>